<dbReference type="InterPro" id="IPR003442">
    <property type="entry name" value="T6A_TsaE"/>
</dbReference>
<dbReference type="EMBL" id="MQUB01000001">
    <property type="protein sequence ID" value="PQB04457.1"/>
    <property type="molecule type" value="Genomic_DNA"/>
</dbReference>
<evidence type="ECO:0000256" key="8">
    <source>
        <dbReference type="ARBA" id="ARBA00022840"/>
    </source>
</evidence>
<evidence type="ECO:0000313" key="11">
    <source>
        <dbReference type="EMBL" id="PQB04457.1"/>
    </source>
</evidence>
<dbReference type="Pfam" id="PF02367">
    <property type="entry name" value="TsaE"/>
    <property type="match status" value="1"/>
</dbReference>
<dbReference type="InterPro" id="IPR027417">
    <property type="entry name" value="P-loop_NTPase"/>
</dbReference>
<evidence type="ECO:0000256" key="1">
    <source>
        <dbReference type="ARBA" id="ARBA00004496"/>
    </source>
</evidence>
<dbReference type="GO" id="GO:0046872">
    <property type="term" value="F:metal ion binding"/>
    <property type="evidence" value="ECO:0007669"/>
    <property type="project" value="UniProtKB-KW"/>
</dbReference>
<accession>A0A2S7KPC4</accession>
<dbReference type="Proteomes" id="UP000239800">
    <property type="component" value="Unassembled WGS sequence"/>
</dbReference>
<dbReference type="Gene3D" id="3.40.50.300">
    <property type="entry name" value="P-loop containing nucleotide triphosphate hydrolases"/>
    <property type="match status" value="1"/>
</dbReference>
<keyword evidence="9" id="KW-0460">Magnesium</keyword>
<evidence type="ECO:0000256" key="9">
    <source>
        <dbReference type="ARBA" id="ARBA00022842"/>
    </source>
</evidence>
<dbReference type="AlphaFoldDB" id="A0A2S7KPC4"/>
<dbReference type="GO" id="GO:0005737">
    <property type="term" value="C:cytoplasm"/>
    <property type="evidence" value="ECO:0007669"/>
    <property type="project" value="UniProtKB-SubCell"/>
</dbReference>
<dbReference type="RefSeq" id="WP_104812382.1">
    <property type="nucleotide sequence ID" value="NZ_MQUB01000001.1"/>
</dbReference>
<dbReference type="NCBIfam" id="TIGR00150">
    <property type="entry name" value="T6A_YjeE"/>
    <property type="match status" value="1"/>
</dbReference>
<dbReference type="PANTHER" id="PTHR33540:SF2">
    <property type="entry name" value="TRNA THREONYLCARBAMOYLADENOSINE BIOSYNTHESIS PROTEIN TSAE"/>
    <property type="match status" value="1"/>
</dbReference>
<evidence type="ECO:0000313" key="12">
    <source>
        <dbReference type="Proteomes" id="UP000239800"/>
    </source>
</evidence>
<evidence type="ECO:0000256" key="5">
    <source>
        <dbReference type="ARBA" id="ARBA00022694"/>
    </source>
</evidence>
<dbReference type="GO" id="GO:0005524">
    <property type="term" value="F:ATP binding"/>
    <property type="evidence" value="ECO:0007669"/>
    <property type="project" value="UniProtKB-KW"/>
</dbReference>
<evidence type="ECO:0000256" key="4">
    <source>
        <dbReference type="ARBA" id="ARBA00022490"/>
    </source>
</evidence>
<evidence type="ECO:0000256" key="6">
    <source>
        <dbReference type="ARBA" id="ARBA00022723"/>
    </source>
</evidence>
<evidence type="ECO:0000256" key="2">
    <source>
        <dbReference type="ARBA" id="ARBA00007599"/>
    </source>
</evidence>
<evidence type="ECO:0000256" key="7">
    <source>
        <dbReference type="ARBA" id="ARBA00022741"/>
    </source>
</evidence>
<dbReference type="OrthoDB" id="9815896at2"/>
<reference evidence="11 12" key="1">
    <citation type="submission" date="2016-11" db="EMBL/GenBank/DDBJ databases">
        <title>Trade-off between light-utilization and light-protection in marine flavobacteria.</title>
        <authorList>
            <person name="Kumagai Y."/>
        </authorList>
    </citation>
    <scope>NUCLEOTIDE SEQUENCE [LARGE SCALE GENOMIC DNA]</scope>
    <source>
        <strain evidence="11 12">NBRC 107741</strain>
    </source>
</reference>
<sequence length="137" mass="15850">MKYTYTLKDLPDLARKILSEITYKNLLFYGEMGTGKTTLIKELARKLGVEEELSSPTFAIVNEHKTDDGPLYHFDFYRIGDVSEALDIGMEEYLESGDWNMIEWPERIESLIEPPYVRMEITTNDNGSRTLKMLSVN</sequence>
<evidence type="ECO:0000256" key="10">
    <source>
        <dbReference type="ARBA" id="ARBA00032441"/>
    </source>
</evidence>
<keyword evidence="11" id="KW-0808">Transferase</keyword>
<keyword evidence="5" id="KW-0819">tRNA processing</keyword>
<dbReference type="GO" id="GO:0002949">
    <property type="term" value="P:tRNA threonylcarbamoyladenosine modification"/>
    <property type="evidence" value="ECO:0007669"/>
    <property type="project" value="InterPro"/>
</dbReference>
<evidence type="ECO:0000256" key="3">
    <source>
        <dbReference type="ARBA" id="ARBA00019010"/>
    </source>
</evidence>
<keyword evidence="8" id="KW-0067">ATP-binding</keyword>
<keyword evidence="6" id="KW-0479">Metal-binding</keyword>
<protein>
    <recommendedName>
        <fullName evidence="3">tRNA threonylcarbamoyladenosine biosynthesis protein TsaE</fullName>
    </recommendedName>
    <alternativeName>
        <fullName evidence="10">t(6)A37 threonylcarbamoyladenosine biosynthesis protein TsaE</fullName>
    </alternativeName>
</protein>
<keyword evidence="4" id="KW-0963">Cytoplasm</keyword>
<keyword evidence="12" id="KW-1185">Reference proteome</keyword>
<dbReference type="SUPFAM" id="SSF52540">
    <property type="entry name" value="P-loop containing nucleoside triphosphate hydrolases"/>
    <property type="match status" value="1"/>
</dbReference>
<keyword evidence="7" id="KW-0547">Nucleotide-binding</keyword>
<dbReference type="GO" id="GO:0016740">
    <property type="term" value="F:transferase activity"/>
    <property type="evidence" value="ECO:0007669"/>
    <property type="project" value="UniProtKB-KW"/>
</dbReference>
<comment type="caution">
    <text evidence="11">The sequence shown here is derived from an EMBL/GenBank/DDBJ whole genome shotgun (WGS) entry which is preliminary data.</text>
</comment>
<comment type="subcellular location">
    <subcellularLocation>
        <location evidence="1">Cytoplasm</location>
    </subcellularLocation>
</comment>
<dbReference type="PANTHER" id="PTHR33540">
    <property type="entry name" value="TRNA THREONYLCARBAMOYLADENOSINE BIOSYNTHESIS PROTEIN TSAE"/>
    <property type="match status" value="1"/>
</dbReference>
<gene>
    <name evidence="11" type="ORF">BST85_05730</name>
</gene>
<name>A0A2S7KPC4_9FLAO</name>
<organism evidence="11 12">
    <name type="scientific">Aureitalea marina</name>
    <dbReference type="NCBI Taxonomy" id="930804"/>
    <lineage>
        <taxon>Bacteria</taxon>
        <taxon>Pseudomonadati</taxon>
        <taxon>Bacteroidota</taxon>
        <taxon>Flavobacteriia</taxon>
        <taxon>Flavobacteriales</taxon>
        <taxon>Flavobacteriaceae</taxon>
        <taxon>Aureitalea</taxon>
    </lineage>
</organism>
<proteinExistence type="inferred from homology"/>
<comment type="similarity">
    <text evidence="2">Belongs to the TsaE family.</text>
</comment>